<dbReference type="FunCoup" id="G8Y575">
    <property type="interactions" value="653"/>
</dbReference>
<organism evidence="8 9">
    <name type="scientific">Pichia sorbitophila (strain ATCC MYA-4447 / BCRC 22081 / CBS 7064 / NBRC 10061 / NRRL Y-12695)</name>
    <name type="common">Hybrid yeast</name>
    <dbReference type="NCBI Taxonomy" id="559304"/>
    <lineage>
        <taxon>Eukaryota</taxon>
        <taxon>Fungi</taxon>
        <taxon>Dikarya</taxon>
        <taxon>Ascomycota</taxon>
        <taxon>Saccharomycotina</taxon>
        <taxon>Pichiomycetes</taxon>
        <taxon>Debaryomycetaceae</taxon>
        <taxon>Millerozyma</taxon>
    </lineage>
</organism>
<sequence>MTDLHELCKFQIRPVDGRYLTELKYFLRNGIPSTYTEEDAFNYINGIEEEAETTTTPLHIICRSYPQDASEEEAKVINEMAATLFEYGAGWCLVDADGNTPGCVLAKRGLKHIDLYEQIVDAGVRAELLLRKVECNVEFVEPDSGDAQVEEQGAQPHVESVETETKAGCAAKDPADSQEAYLNAKLRYEKGALVTEEQNDGVMMDWETDLMKRGCDTIFKGAQVDGELDDEVAILNIGFGMGIIDSFIAEKQPTKHYICEAHPDVLVKMKRDGWYDRPNVVVLEGTWKEQLDKLLSQGNVFFNGVYYDTFSEHYEDMLDLFDVLVGLLKPHGVFSFFNGLGADREVVYDVYKNLVSMDLSNYGLSCSFENVDMSTSRLHGTSEESNDGSVWDNIKRPYWVCPVYYHPEVKFVDF</sequence>
<dbReference type="OrthoDB" id="19014at2759"/>
<keyword evidence="2 6" id="KW-0489">Methyltransferase</keyword>
<dbReference type="FunFam" id="3.40.50.150:FF:000310">
    <property type="entry name" value="Arginine N-methyltransferase 2"/>
    <property type="match status" value="1"/>
</dbReference>
<dbReference type="GO" id="GO:0005737">
    <property type="term" value="C:cytoplasm"/>
    <property type="evidence" value="ECO:0007669"/>
    <property type="project" value="UniProtKB-SubCell"/>
</dbReference>
<evidence type="ECO:0000256" key="3">
    <source>
        <dbReference type="ARBA" id="ARBA00022679"/>
    </source>
</evidence>
<dbReference type="CDD" id="cd02440">
    <property type="entry name" value="AdoMet_MTases"/>
    <property type="match status" value="1"/>
</dbReference>
<dbReference type="PANTHER" id="PTHR32379:SF1">
    <property type="entry name" value="GUANIDINOACETATE N-METHYLTRANSFERASE"/>
    <property type="match status" value="1"/>
</dbReference>
<evidence type="ECO:0000259" key="7">
    <source>
        <dbReference type="PROSITE" id="PS51559"/>
    </source>
</evidence>
<dbReference type="PIRSF" id="PIRSF038148">
    <property type="entry name" value="Arginine_N-mtfrase-2"/>
    <property type="match status" value="1"/>
</dbReference>
<gene>
    <name evidence="8" type="primary">Piso0_005479</name>
    <name evidence="8" type="ORF">GNLVRS01_PISO0M15588g</name>
</gene>
<evidence type="ECO:0000256" key="4">
    <source>
        <dbReference type="ARBA" id="ARBA00022691"/>
    </source>
</evidence>
<dbReference type="GO" id="GO:0019702">
    <property type="term" value="F:protein arginine N5-methyltransferase activity"/>
    <property type="evidence" value="ECO:0007669"/>
    <property type="project" value="TreeGrafter"/>
</dbReference>
<evidence type="ECO:0000256" key="1">
    <source>
        <dbReference type="ARBA" id="ARBA00022490"/>
    </source>
</evidence>
<dbReference type="HOGENOM" id="CLU_033831_0_0_1"/>
<protein>
    <recommendedName>
        <fullName evidence="6">Arginine N-methyltransferase 2</fullName>
        <ecNumber evidence="6">2.1.1.-</ecNumber>
    </recommendedName>
</protein>
<keyword evidence="3 6" id="KW-0808">Transferase</keyword>
<comment type="subunit">
    <text evidence="6">Monomer.</text>
</comment>
<keyword evidence="9" id="KW-1185">Reference proteome</keyword>
<proteinExistence type="inferred from homology"/>
<dbReference type="OMA" id="NYYYHPR"/>
<dbReference type="SUPFAM" id="SSF53335">
    <property type="entry name" value="S-adenosyl-L-methionine-dependent methyltransferases"/>
    <property type="match status" value="1"/>
</dbReference>
<dbReference type="PROSITE" id="PS51559">
    <property type="entry name" value="SAM_RMT2"/>
    <property type="match status" value="1"/>
</dbReference>
<dbReference type="InParanoid" id="G8Y575"/>
<name>G8Y575_PICSO</name>
<evidence type="ECO:0000256" key="5">
    <source>
        <dbReference type="ARBA" id="ARBA00023242"/>
    </source>
</evidence>
<evidence type="ECO:0000313" key="8">
    <source>
        <dbReference type="EMBL" id="CCE85843.1"/>
    </source>
</evidence>
<dbReference type="InterPro" id="IPR026480">
    <property type="entry name" value="RMT2_dom"/>
</dbReference>
<dbReference type="PANTHER" id="PTHR32379">
    <property type="entry name" value="GUANIDINOACETATE N-METHYLTRANSFERASE"/>
    <property type="match status" value="1"/>
</dbReference>
<keyword evidence="1 6" id="KW-0963">Cytoplasm</keyword>
<evidence type="ECO:0000256" key="2">
    <source>
        <dbReference type="ARBA" id="ARBA00022603"/>
    </source>
</evidence>
<dbReference type="InterPro" id="IPR017408">
    <property type="entry name" value="Arginine_N-MeTrfase_2"/>
</dbReference>
<dbReference type="GO" id="GO:0032259">
    <property type="term" value="P:methylation"/>
    <property type="evidence" value="ECO:0007669"/>
    <property type="project" value="UniProtKB-KW"/>
</dbReference>
<comment type="function">
    <text evidence="6">S-adenosyl-L-methionine-dependent protein-arginine N-methyltransferase that methylates the delta-nitrogen atom of arginine residues to form N5-methylarginine (type IV) in target proteins. Monomethylates ribosomal protein L12.</text>
</comment>
<comment type="subcellular location">
    <subcellularLocation>
        <location evidence="6">Cytoplasm</location>
    </subcellularLocation>
    <subcellularLocation>
        <location evidence="6">Nucleus</location>
    </subcellularLocation>
</comment>
<keyword evidence="4" id="KW-0949">S-adenosyl-L-methionine</keyword>
<dbReference type="AlphaFoldDB" id="G8Y575"/>
<dbReference type="InterPro" id="IPR029063">
    <property type="entry name" value="SAM-dependent_MTases_sf"/>
</dbReference>
<dbReference type="eggNOG" id="KOG1709">
    <property type="taxonomic scope" value="Eukaryota"/>
</dbReference>
<dbReference type="STRING" id="559304.G8Y575"/>
<keyword evidence="5 6" id="KW-0539">Nucleus</keyword>
<dbReference type="GO" id="GO:0005634">
    <property type="term" value="C:nucleus"/>
    <property type="evidence" value="ECO:0007669"/>
    <property type="project" value="UniProtKB-SubCell"/>
</dbReference>
<dbReference type="EMBL" id="FO082047">
    <property type="protein sequence ID" value="CCE85843.1"/>
    <property type="molecule type" value="Genomic_DNA"/>
</dbReference>
<accession>G8Y575</accession>
<evidence type="ECO:0000256" key="6">
    <source>
        <dbReference type="PIRNR" id="PIRNR038148"/>
    </source>
</evidence>
<reference evidence="8 9" key="1">
    <citation type="journal article" date="2012" name="G3 (Bethesda)">
        <title>Pichia sorbitophila, an interspecies yeast hybrid reveals early steps of genome resolution following polyploidization.</title>
        <authorList>
            <person name="Leh Louis V."/>
            <person name="Despons L."/>
            <person name="Friedrich A."/>
            <person name="Martin T."/>
            <person name="Durrens P."/>
            <person name="Casaregola S."/>
            <person name="Neuveglise C."/>
            <person name="Fairhead C."/>
            <person name="Marck C."/>
            <person name="Cruz J.A."/>
            <person name="Straub M.L."/>
            <person name="Kugler V."/>
            <person name="Sacerdot C."/>
            <person name="Uzunov Z."/>
            <person name="Thierry A."/>
            <person name="Weiss S."/>
            <person name="Bleykasten C."/>
            <person name="De Montigny J."/>
            <person name="Jacques N."/>
            <person name="Jung P."/>
            <person name="Lemaire M."/>
            <person name="Mallet S."/>
            <person name="Morel G."/>
            <person name="Richard G.F."/>
            <person name="Sarkar A."/>
            <person name="Savel G."/>
            <person name="Schacherer J."/>
            <person name="Seret M.L."/>
            <person name="Talla E."/>
            <person name="Samson G."/>
            <person name="Jubin C."/>
            <person name="Poulain J."/>
            <person name="Vacherie B."/>
            <person name="Barbe V."/>
            <person name="Pelletier E."/>
            <person name="Sherman D.J."/>
            <person name="Westhof E."/>
            <person name="Weissenbach J."/>
            <person name="Baret P.V."/>
            <person name="Wincker P."/>
            <person name="Gaillardin C."/>
            <person name="Dujon B."/>
            <person name="Souciet J.L."/>
        </authorList>
    </citation>
    <scope>NUCLEOTIDE SEQUENCE [LARGE SCALE GENOMIC DNA]</scope>
    <source>
        <strain evidence="9">ATCC MYA-4447 / BCRC 22081 / CBS 7064 / NBRC 10061 / NRRL Y-12695</strain>
    </source>
</reference>
<dbReference type="Gene3D" id="3.40.50.150">
    <property type="entry name" value="Vaccinia Virus protein VP39"/>
    <property type="match status" value="1"/>
</dbReference>
<feature type="domain" description="RMT2" evidence="7">
    <location>
        <begin position="172"/>
        <end position="414"/>
    </location>
</feature>
<comment type="similarity">
    <text evidence="6">Belongs to the class I-like SAM-binding methyltransferase superfamily. RMT2 methyltransferase family.</text>
</comment>
<dbReference type="EC" id="2.1.1.-" evidence="6"/>
<dbReference type="Proteomes" id="UP000005222">
    <property type="component" value="Chromosome M"/>
</dbReference>
<evidence type="ECO:0000313" key="9">
    <source>
        <dbReference type="Proteomes" id="UP000005222"/>
    </source>
</evidence>
<dbReference type="InterPro" id="IPR051038">
    <property type="entry name" value="RMT2/GAMT_Mtase"/>
</dbReference>